<dbReference type="EMBL" id="LAZR01011851">
    <property type="protein sequence ID" value="KKM57505.1"/>
    <property type="molecule type" value="Genomic_DNA"/>
</dbReference>
<dbReference type="NCBIfam" id="TIGR00674">
    <property type="entry name" value="dapA"/>
    <property type="match status" value="1"/>
</dbReference>
<evidence type="ECO:0000256" key="1">
    <source>
        <dbReference type="ARBA" id="ARBA00003294"/>
    </source>
</evidence>
<comment type="pathway">
    <text evidence="2">Amino-acid biosynthesis; L-lysine biosynthesis via DAP pathway; (S)-tetrahydrodipicolinate from L-aspartate: step 3/4.</text>
</comment>
<keyword evidence="7" id="KW-0457">Lysine biosynthesis</keyword>
<dbReference type="GO" id="GO:0008840">
    <property type="term" value="F:4-hydroxy-tetrahydrodipicolinate synthase activity"/>
    <property type="evidence" value="ECO:0007669"/>
    <property type="project" value="UniProtKB-EC"/>
</dbReference>
<dbReference type="PANTHER" id="PTHR12128">
    <property type="entry name" value="DIHYDRODIPICOLINATE SYNTHASE"/>
    <property type="match status" value="1"/>
</dbReference>
<dbReference type="InterPro" id="IPR020624">
    <property type="entry name" value="Schiff_base-form_aldolases_CS"/>
</dbReference>
<keyword evidence="6" id="KW-0220">Diaminopimelate biosynthesis</keyword>
<dbReference type="PANTHER" id="PTHR12128:SF66">
    <property type="entry name" value="4-HYDROXY-2-OXOGLUTARATE ALDOLASE, MITOCHONDRIAL"/>
    <property type="match status" value="1"/>
</dbReference>
<dbReference type="InterPro" id="IPR005263">
    <property type="entry name" value="DapA"/>
</dbReference>
<dbReference type="GO" id="GO:0009089">
    <property type="term" value="P:lysine biosynthetic process via diaminopimelate"/>
    <property type="evidence" value="ECO:0007669"/>
    <property type="project" value="UniProtKB-UniPathway"/>
</dbReference>
<dbReference type="GO" id="GO:0005829">
    <property type="term" value="C:cytosol"/>
    <property type="evidence" value="ECO:0007669"/>
    <property type="project" value="TreeGrafter"/>
</dbReference>
<evidence type="ECO:0000256" key="10">
    <source>
        <dbReference type="ARBA" id="ARBA00047836"/>
    </source>
</evidence>
<dbReference type="PRINTS" id="PR00146">
    <property type="entry name" value="DHPICSNTHASE"/>
</dbReference>
<keyword evidence="9" id="KW-0704">Schiff base</keyword>
<dbReference type="AlphaFoldDB" id="A0A0F9IQB4"/>
<evidence type="ECO:0000256" key="8">
    <source>
        <dbReference type="ARBA" id="ARBA00023239"/>
    </source>
</evidence>
<dbReference type="InterPro" id="IPR013785">
    <property type="entry name" value="Aldolase_TIM"/>
</dbReference>
<evidence type="ECO:0000256" key="6">
    <source>
        <dbReference type="ARBA" id="ARBA00022915"/>
    </source>
</evidence>
<comment type="catalytic activity">
    <reaction evidence="10">
        <text>L-aspartate 4-semialdehyde + pyruvate = (2S,4S)-4-hydroxy-2,3,4,5-tetrahydrodipicolinate + H2O + H(+)</text>
        <dbReference type="Rhea" id="RHEA:34171"/>
        <dbReference type="ChEBI" id="CHEBI:15361"/>
        <dbReference type="ChEBI" id="CHEBI:15377"/>
        <dbReference type="ChEBI" id="CHEBI:15378"/>
        <dbReference type="ChEBI" id="CHEBI:67139"/>
        <dbReference type="ChEBI" id="CHEBI:537519"/>
        <dbReference type="EC" id="4.3.3.7"/>
    </reaction>
</comment>
<organism evidence="11">
    <name type="scientific">marine sediment metagenome</name>
    <dbReference type="NCBI Taxonomy" id="412755"/>
    <lineage>
        <taxon>unclassified sequences</taxon>
        <taxon>metagenomes</taxon>
        <taxon>ecological metagenomes</taxon>
    </lineage>
</organism>
<dbReference type="UniPathway" id="UPA00034">
    <property type="reaction ID" value="UER00017"/>
</dbReference>
<evidence type="ECO:0000256" key="2">
    <source>
        <dbReference type="ARBA" id="ARBA00005120"/>
    </source>
</evidence>
<evidence type="ECO:0000256" key="4">
    <source>
        <dbReference type="ARBA" id="ARBA00022490"/>
    </source>
</evidence>
<comment type="caution">
    <text evidence="11">The sequence shown here is derived from an EMBL/GenBank/DDBJ whole genome shotgun (WGS) entry which is preliminary data.</text>
</comment>
<dbReference type="EC" id="4.3.3.7" evidence="3"/>
<reference evidence="11" key="1">
    <citation type="journal article" date="2015" name="Nature">
        <title>Complex archaea that bridge the gap between prokaryotes and eukaryotes.</title>
        <authorList>
            <person name="Spang A."/>
            <person name="Saw J.H."/>
            <person name="Jorgensen S.L."/>
            <person name="Zaremba-Niedzwiedzka K."/>
            <person name="Martijn J."/>
            <person name="Lind A.E."/>
            <person name="van Eijk R."/>
            <person name="Schleper C."/>
            <person name="Guy L."/>
            <person name="Ettema T.J."/>
        </authorList>
    </citation>
    <scope>NUCLEOTIDE SEQUENCE</scope>
</reference>
<keyword evidence="5" id="KW-0028">Amino-acid biosynthesis</keyword>
<dbReference type="CDD" id="cd00950">
    <property type="entry name" value="DHDPS"/>
    <property type="match status" value="1"/>
</dbReference>
<evidence type="ECO:0000313" key="11">
    <source>
        <dbReference type="EMBL" id="KKM57505.1"/>
    </source>
</evidence>
<comment type="function">
    <text evidence="1">Catalyzes the condensation of (S)-aspartate-beta-semialdehyde [(S)-ASA] and pyruvate to 4-hydroxy-tetrahydrodipicolinate (HTPA).</text>
</comment>
<evidence type="ECO:0000256" key="7">
    <source>
        <dbReference type="ARBA" id="ARBA00023154"/>
    </source>
</evidence>
<dbReference type="Gene3D" id="3.20.20.70">
    <property type="entry name" value="Aldolase class I"/>
    <property type="match status" value="1"/>
</dbReference>
<dbReference type="PROSITE" id="PS00665">
    <property type="entry name" value="DHDPS_1"/>
    <property type="match status" value="1"/>
</dbReference>
<dbReference type="SMART" id="SM01130">
    <property type="entry name" value="DHDPS"/>
    <property type="match status" value="1"/>
</dbReference>
<keyword evidence="8" id="KW-0456">Lyase</keyword>
<evidence type="ECO:0000256" key="3">
    <source>
        <dbReference type="ARBA" id="ARBA00012086"/>
    </source>
</evidence>
<accession>A0A0F9IQB4</accession>
<dbReference type="SUPFAM" id="SSF51569">
    <property type="entry name" value="Aldolase"/>
    <property type="match status" value="1"/>
</dbReference>
<gene>
    <name evidence="11" type="ORF">LCGC14_1550720</name>
</gene>
<keyword evidence="4" id="KW-0963">Cytoplasm</keyword>
<protein>
    <recommendedName>
        <fullName evidence="3">4-hydroxy-tetrahydrodipicolinate synthase</fullName>
        <ecNumber evidence="3">4.3.3.7</ecNumber>
    </recommendedName>
</protein>
<evidence type="ECO:0000256" key="5">
    <source>
        <dbReference type="ARBA" id="ARBA00022605"/>
    </source>
</evidence>
<dbReference type="InterPro" id="IPR002220">
    <property type="entry name" value="DapA-like"/>
</dbReference>
<sequence length="218" mass="24159">MFKGSMVALITPFNEDESLDEKSLKDLINWHLDAKTDAIVLSGTTGESPTLLDDEKFKIFEIAVSLAKGKTKIIAGTGTYSTKKSKFLTRRAKEIGVDGVLVVIPYYNKPPIEGLIKHFEEIAKINLPIILYHHPGRTGTKLSIDSFIKLQEIKQIVAIKEASGSLELAKKLINKTRFDVLSGDDPLTIDMIKLGAKGVISLLLMLFLKSSKRLMIFV</sequence>
<proteinExistence type="predicted"/>
<dbReference type="GO" id="GO:0019877">
    <property type="term" value="P:diaminopimelate biosynthetic process"/>
    <property type="evidence" value="ECO:0007669"/>
    <property type="project" value="UniProtKB-KW"/>
</dbReference>
<name>A0A0F9IQB4_9ZZZZ</name>
<dbReference type="Pfam" id="PF00701">
    <property type="entry name" value="DHDPS"/>
    <property type="match status" value="1"/>
</dbReference>
<evidence type="ECO:0000256" key="9">
    <source>
        <dbReference type="ARBA" id="ARBA00023270"/>
    </source>
</evidence>